<evidence type="ECO:0000313" key="2">
    <source>
        <dbReference type="Proteomes" id="UP000016600"/>
    </source>
</evidence>
<accession>U2MQZ1</accession>
<gene>
    <name evidence="1" type="ORF">HMPREF1218_1502</name>
</gene>
<reference evidence="1 2" key="1">
    <citation type="submission" date="2013-08" db="EMBL/GenBank/DDBJ databases">
        <authorList>
            <person name="Durkin A.S."/>
            <person name="Haft D.R."/>
            <person name="McCorrison J."/>
            <person name="Torralba M."/>
            <person name="Gillis M."/>
            <person name="Haft D.H."/>
            <person name="Methe B."/>
            <person name="Sutton G."/>
            <person name="Nelson K.E."/>
        </authorList>
    </citation>
    <scope>NUCLEOTIDE SEQUENCE [LARGE SCALE GENOMIC DNA]</scope>
    <source>
        <strain evidence="1 2">F0068</strain>
    </source>
</reference>
<dbReference type="AlphaFoldDB" id="U2MQZ1"/>
<comment type="caution">
    <text evidence="1">The sequence shown here is derived from an EMBL/GenBank/DDBJ whole genome shotgun (WGS) entry which is preliminary data.</text>
</comment>
<name>U2MQZ1_9BACT</name>
<protein>
    <submittedName>
        <fullName evidence="1">Uncharacterized protein</fullName>
    </submittedName>
</protein>
<dbReference type="EMBL" id="AWET01000024">
    <property type="protein sequence ID" value="ERK01684.1"/>
    <property type="molecule type" value="Genomic_DNA"/>
</dbReference>
<dbReference type="Gene3D" id="3.40.50.11350">
    <property type="match status" value="1"/>
</dbReference>
<dbReference type="PATRIC" id="fig|1081904.3.peg.1157"/>
<organism evidence="1 2">
    <name type="scientific">Hoylesella pleuritidis F0068</name>
    <dbReference type="NCBI Taxonomy" id="1081904"/>
    <lineage>
        <taxon>Bacteria</taxon>
        <taxon>Pseudomonadati</taxon>
        <taxon>Bacteroidota</taxon>
        <taxon>Bacteroidia</taxon>
        <taxon>Bacteroidales</taxon>
        <taxon>Prevotellaceae</taxon>
        <taxon>Hoylesella</taxon>
    </lineage>
</organism>
<keyword evidence="2" id="KW-1185">Reference proteome</keyword>
<dbReference type="RefSeq" id="WP_021583814.1">
    <property type="nucleotide sequence ID" value="NZ_AWET01000024.1"/>
</dbReference>
<proteinExistence type="predicted"/>
<evidence type="ECO:0000313" key="1">
    <source>
        <dbReference type="EMBL" id="ERK01684.1"/>
    </source>
</evidence>
<sequence>MREYFRIRKAKNILRSFQTGGTQRLRFKNSMRIKYWIAYFLDLFIREPRLILKYYRTFSFSQRKVAGERLVFMADGKFPHGGMFDRLKGAISVYAVSKVQGKEFKLNFSSPFSLERYLEPNLYDWTINQTELNYHYPSSRPLFLYGECLHPRRLIKVRNCEVHFYYGYDSLDYINSKYDVDYDWGKLYHELFRPTAYLQKYIDFYKKDVGKDYVTLHFRFLNLLGDRTEFDINPTLCTVRQRELMDLSVEKMKCIKAKYPFYRIMLATDSNRFTEYVREQLPDVYIVPGEIRHIGTTDETNDTENIKMFIDYYLIAGAKKVYNIVGPGMWKSAFPKYAAKIGGVEFERLIINGDSDKTEGIIS</sequence>
<dbReference type="Proteomes" id="UP000016600">
    <property type="component" value="Unassembled WGS sequence"/>
</dbReference>